<dbReference type="PANTHER" id="PTHR33392:SF6">
    <property type="entry name" value="POLYISOPRENYL-TEICHOIC ACID--PEPTIDOGLYCAN TEICHOIC ACID TRANSFERASE TAGU"/>
    <property type="match status" value="1"/>
</dbReference>
<sequence>MSRHTNRSRRGRPRRRQVRRAVLILAGLVPLGTAGLGWTVLRLGRGIEAFDATGLARNRPPAGSSRGENVLVIGSDARTDGNSALGGGDTHDVGRSDTTFLLHVFADRRHATAVSIPRDTLVTVPPCRLPDGSWTRDRAHTTFNSAYSVGESAAGNLACTQNTVERLTGLRVDHTVVVDFKGFAALTEAVGGVEVCMPQGVYQNDLDPHRTTRGALLFGKGRQTVSGRRALDYVRVRHGIGDDSDIGRIRRRQAFLPALIKKIRTAGLTPARLLPLADAATKSLTVDPGLASASKPVSFVLSLRNIDLHDTTFVTVPWRYDGDRVAVVGPNASRLCAALKADHGAGGGPRHRLRLTPAVALVADDDRPRPLGRRRPLLRSVVRLRGPAPATGYRGPASPLCGSPVIARGGRGDPQGGLKAISRRPAGSRAVPGAGRSRRRSTPAAAATPVPCARSTPPARAHPARSAAPGGRPAAPARPAARAPR</sequence>
<dbReference type="InterPro" id="IPR004474">
    <property type="entry name" value="LytR_CpsA_psr"/>
</dbReference>
<organism evidence="5 6">
    <name type="scientific">Streptomyces gibsoniae</name>
    <dbReference type="NCBI Taxonomy" id="3075529"/>
    <lineage>
        <taxon>Bacteria</taxon>
        <taxon>Bacillati</taxon>
        <taxon>Actinomycetota</taxon>
        <taxon>Actinomycetes</taxon>
        <taxon>Kitasatosporales</taxon>
        <taxon>Streptomycetaceae</taxon>
        <taxon>Streptomyces</taxon>
    </lineage>
</organism>
<accession>A0ABU2TMD2</accession>
<keyword evidence="3" id="KW-0472">Membrane</keyword>
<reference evidence="6" key="1">
    <citation type="submission" date="2023-07" db="EMBL/GenBank/DDBJ databases">
        <title>30 novel species of actinomycetes from the DSMZ collection.</title>
        <authorList>
            <person name="Nouioui I."/>
        </authorList>
    </citation>
    <scope>NUCLEOTIDE SEQUENCE [LARGE SCALE GENOMIC DNA]</scope>
    <source>
        <strain evidence="6">DSM 41699</strain>
    </source>
</reference>
<dbReference type="Pfam" id="PF03816">
    <property type="entry name" value="LytR_cpsA_psr"/>
    <property type="match status" value="1"/>
</dbReference>
<evidence type="ECO:0000313" key="6">
    <source>
        <dbReference type="Proteomes" id="UP001183809"/>
    </source>
</evidence>
<dbReference type="NCBIfam" id="TIGR00350">
    <property type="entry name" value="lytR_cpsA_psr"/>
    <property type="match status" value="1"/>
</dbReference>
<protein>
    <submittedName>
        <fullName evidence="5">LCP family protein</fullName>
    </submittedName>
</protein>
<evidence type="ECO:0000256" key="1">
    <source>
        <dbReference type="ARBA" id="ARBA00006068"/>
    </source>
</evidence>
<dbReference type="RefSeq" id="WP_311691750.1">
    <property type="nucleotide sequence ID" value="NZ_JAVREY010000003.1"/>
</dbReference>
<dbReference type="Gene3D" id="3.40.630.190">
    <property type="entry name" value="LCP protein"/>
    <property type="match status" value="1"/>
</dbReference>
<gene>
    <name evidence="5" type="ORF">RM764_03610</name>
</gene>
<evidence type="ECO:0000259" key="4">
    <source>
        <dbReference type="Pfam" id="PF03816"/>
    </source>
</evidence>
<comment type="similarity">
    <text evidence="1">Belongs to the LytR/CpsA/Psr (LCP) family.</text>
</comment>
<proteinExistence type="inferred from homology"/>
<feature type="transmembrane region" description="Helical" evidence="3">
    <location>
        <begin position="21"/>
        <end position="41"/>
    </location>
</feature>
<feature type="domain" description="Cell envelope-related transcriptional attenuator" evidence="4">
    <location>
        <begin position="95"/>
        <end position="264"/>
    </location>
</feature>
<dbReference type="Proteomes" id="UP001183809">
    <property type="component" value="Unassembled WGS sequence"/>
</dbReference>
<keyword evidence="3" id="KW-0812">Transmembrane</keyword>
<evidence type="ECO:0000256" key="3">
    <source>
        <dbReference type="SAM" id="Phobius"/>
    </source>
</evidence>
<evidence type="ECO:0000313" key="5">
    <source>
        <dbReference type="EMBL" id="MDT0462099.1"/>
    </source>
</evidence>
<dbReference type="PANTHER" id="PTHR33392">
    <property type="entry name" value="POLYISOPRENYL-TEICHOIC ACID--PEPTIDOGLYCAN TEICHOIC ACID TRANSFERASE TAGU"/>
    <property type="match status" value="1"/>
</dbReference>
<feature type="compositionally biased region" description="Low complexity" evidence="2">
    <location>
        <begin position="442"/>
        <end position="485"/>
    </location>
</feature>
<keyword evidence="6" id="KW-1185">Reference proteome</keyword>
<feature type="region of interest" description="Disordered" evidence="2">
    <location>
        <begin position="387"/>
        <end position="485"/>
    </location>
</feature>
<dbReference type="EMBL" id="JAVREY010000003">
    <property type="protein sequence ID" value="MDT0462099.1"/>
    <property type="molecule type" value="Genomic_DNA"/>
</dbReference>
<keyword evidence="3" id="KW-1133">Transmembrane helix</keyword>
<comment type="caution">
    <text evidence="5">The sequence shown here is derived from an EMBL/GenBank/DDBJ whole genome shotgun (WGS) entry which is preliminary data.</text>
</comment>
<name>A0ABU2TMD2_9ACTN</name>
<dbReference type="InterPro" id="IPR050922">
    <property type="entry name" value="LytR/CpsA/Psr_CW_biosynth"/>
</dbReference>
<evidence type="ECO:0000256" key="2">
    <source>
        <dbReference type="SAM" id="MobiDB-lite"/>
    </source>
</evidence>